<dbReference type="RefSeq" id="WP_265356269.1">
    <property type="nucleotide sequence ID" value="NZ_JAMQPS010000004.1"/>
</dbReference>
<dbReference type="Proteomes" id="UP001209694">
    <property type="component" value="Unassembled WGS sequence"/>
</dbReference>
<comment type="caution">
    <text evidence="1">The sequence shown here is derived from an EMBL/GenBank/DDBJ whole genome shotgun (WGS) entry which is preliminary data.</text>
</comment>
<organism evidence="1 2">
    <name type="scientific">Leptospira levettii</name>
    <dbReference type="NCBI Taxonomy" id="2023178"/>
    <lineage>
        <taxon>Bacteria</taxon>
        <taxon>Pseudomonadati</taxon>
        <taxon>Spirochaetota</taxon>
        <taxon>Spirochaetia</taxon>
        <taxon>Leptospirales</taxon>
        <taxon>Leptospiraceae</taxon>
        <taxon>Leptospira</taxon>
    </lineage>
</organism>
<protein>
    <submittedName>
        <fullName evidence="1">Uncharacterized protein</fullName>
    </submittedName>
</protein>
<dbReference type="AlphaFoldDB" id="A0AAW5V4B0"/>
<proteinExistence type="predicted"/>
<name>A0AAW5V4B0_9LEPT</name>
<dbReference type="EMBL" id="JAMQQD010000006">
    <property type="protein sequence ID" value="MCW7516476.1"/>
    <property type="molecule type" value="Genomic_DNA"/>
</dbReference>
<accession>A0AAW5V4B0</accession>
<evidence type="ECO:0000313" key="2">
    <source>
        <dbReference type="Proteomes" id="UP001209694"/>
    </source>
</evidence>
<sequence>MPDGFICCLFHVMKGISIPLFFVLAISNTILSQTLVEPNQNFLWESFSFQFPEPVVVKTESTSQKKLTIYPAKRDGFFMVVRILPWSEPMTDKNLWVGSVFHNPIEPKQYERVILGKTFQVYEAGQVRNQNALRNRVWVRMDAKPYLWIWIQWKSDRKDLADFFESNRFLTL</sequence>
<evidence type="ECO:0000313" key="1">
    <source>
        <dbReference type="EMBL" id="MCW7516476.1"/>
    </source>
</evidence>
<reference evidence="1" key="1">
    <citation type="submission" date="2022-06" db="EMBL/GenBank/DDBJ databases">
        <title>Leptospira isolates from biofilms formed at urban environments.</title>
        <authorList>
            <person name="Ribeiro P.S."/>
            <person name="Sousa T."/>
            <person name="Carvalho N."/>
            <person name="Aburjaile F."/>
            <person name="Neves F."/>
            <person name="Oliveira D."/>
            <person name="Blanco L."/>
            <person name="Lima J."/>
            <person name="Costa F."/>
            <person name="Brenig B."/>
            <person name="Soares S."/>
            <person name="Ramos R."/>
            <person name="Goes-Neto A."/>
            <person name="Matiuzzi M."/>
            <person name="Azevedo V."/>
            <person name="Ristow P."/>
        </authorList>
    </citation>
    <scope>NUCLEOTIDE SEQUENCE</scope>
    <source>
        <strain evidence="1">VSF7</strain>
    </source>
</reference>
<gene>
    <name evidence="1" type="ORF">ND810_15010</name>
</gene>